<proteinExistence type="predicted"/>
<dbReference type="EMBL" id="MLAK01000665">
    <property type="protein sequence ID" value="OHT08524.1"/>
    <property type="molecule type" value="Genomic_DNA"/>
</dbReference>
<dbReference type="Proteomes" id="UP000179807">
    <property type="component" value="Unassembled WGS sequence"/>
</dbReference>
<dbReference type="AlphaFoldDB" id="A0A1J4KFH5"/>
<evidence type="ECO:0000256" key="1">
    <source>
        <dbReference type="SAM" id="MobiDB-lite"/>
    </source>
</evidence>
<feature type="transmembrane region" description="Helical" evidence="2">
    <location>
        <begin position="281"/>
        <end position="301"/>
    </location>
</feature>
<keyword evidence="4" id="KW-1185">Reference proteome</keyword>
<keyword evidence="2" id="KW-1133">Transmembrane helix</keyword>
<keyword evidence="2" id="KW-0812">Transmembrane</keyword>
<name>A0A1J4KFH5_9EUKA</name>
<evidence type="ECO:0000256" key="2">
    <source>
        <dbReference type="SAM" id="Phobius"/>
    </source>
</evidence>
<organism evidence="3 4">
    <name type="scientific">Tritrichomonas foetus</name>
    <dbReference type="NCBI Taxonomy" id="1144522"/>
    <lineage>
        <taxon>Eukaryota</taxon>
        <taxon>Metamonada</taxon>
        <taxon>Parabasalia</taxon>
        <taxon>Tritrichomonadida</taxon>
        <taxon>Tritrichomonadidae</taxon>
        <taxon>Tritrichomonas</taxon>
    </lineage>
</organism>
<feature type="compositionally biased region" description="Basic residues" evidence="1">
    <location>
        <begin position="560"/>
        <end position="572"/>
    </location>
</feature>
<dbReference type="VEuPathDB" id="TrichDB:TRFO_22951"/>
<feature type="transmembrane region" description="Helical" evidence="2">
    <location>
        <begin position="254"/>
        <end position="274"/>
    </location>
</feature>
<gene>
    <name evidence="3" type="ORF">TRFO_22951</name>
</gene>
<feature type="transmembrane region" description="Helical" evidence="2">
    <location>
        <begin position="180"/>
        <end position="201"/>
    </location>
</feature>
<feature type="compositionally biased region" description="Basic and acidic residues" evidence="1">
    <location>
        <begin position="574"/>
        <end position="588"/>
    </location>
</feature>
<evidence type="ECO:0000313" key="3">
    <source>
        <dbReference type="EMBL" id="OHT08524.1"/>
    </source>
</evidence>
<feature type="transmembrane region" description="Helical" evidence="2">
    <location>
        <begin position="114"/>
        <end position="135"/>
    </location>
</feature>
<evidence type="ECO:0000313" key="4">
    <source>
        <dbReference type="Proteomes" id="UP000179807"/>
    </source>
</evidence>
<feature type="transmembrane region" description="Helical" evidence="2">
    <location>
        <begin position="307"/>
        <end position="330"/>
    </location>
</feature>
<feature type="transmembrane region" description="Helical" evidence="2">
    <location>
        <begin position="147"/>
        <end position="168"/>
    </location>
</feature>
<sequence length="823" mass="96213">MQEKKGTITLSRPKHNLINSKSLRNLRITADILKKQMKKNLIFESFFTFLSDSIGTFSGASLYINIIFIFFLVFMFFMTFAYAVPSNKTLFTFIGWVHYRRSDDPNDFLFFPPFYIQIIIFLISLVGYIAYFFHITNRYLGVVLRNMFFYVCHGLSVFLIAYTLSNLTASLIQLSETGNLLFLIIPIISLLSLPSLSLLLLRTILEIKQLDFPLSNNNANQAFRFCIEFFITVIIQTISFFLKYSKIEIIFVDGILMVISLHMLIPLFLSPLFIAFIGQQVSICTCCLLLCSTIVNLLFHFVELREIYLFVIMIVLLIVLLTFSVIYYMITKKKWSRQKKFNHGNIRQLILLLTYSHPEDVKITPDEFKNIFSTFTESVDLSVVLLRFMFSKSNWSTLVFELAVTLLMKSDCNLLNYIQLAALVEFTSESVFSMNDERVSKRQKQVDKILSDCYQCHYEFWYSVLHSNMSNIGYCAYRLTKVIKNAENFFIQNNINEYSDDLYRAKYIEFITSVTANLTSVDYDQLTQKYIKHEQVRYLPTLTTTFIERQNNQTLARSHREIKQKRRHKLSKKSNTDETKTTKADQKKENKKRKIDPKKYDDHNRELLTKDNLPHNNEDYEDPYDDDLINMSDETVPTNNRYPIFGTEKTSFPDSLKQPLNNSSDDSLINNLELSKKESFPQFDVVSNQINHFSDDRLQICKEANNYKFKNQVCRYVSLIVFSSVVFCLTFLCAAIFFVATNDPFNERTLVDSFYNVLFAEFDTSFSFLNQYLKFVIYNDGNLDQIKNTTSHKIDLFLEIISEETDSLPFISTEKVNTTLQNI</sequence>
<feature type="transmembrane region" description="Helical" evidence="2">
    <location>
        <begin position="62"/>
        <end position="84"/>
    </location>
</feature>
<keyword evidence="2" id="KW-0472">Membrane</keyword>
<dbReference type="GeneID" id="94837577"/>
<dbReference type="RefSeq" id="XP_068361660.1">
    <property type="nucleotide sequence ID" value="XM_068502873.1"/>
</dbReference>
<accession>A0A1J4KFH5</accession>
<feature type="region of interest" description="Disordered" evidence="1">
    <location>
        <begin position="553"/>
        <end position="625"/>
    </location>
</feature>
<feature type="transmembrane region" description="Helical" evidence="2">
    <location>
        <begin position="222"/>
        <end position="242"/>
    </location>
</feature>
<feature type="transmembrane region" description="Helical" evidence="2">
    <location>
        <begin position="716"/>
        <end position="740"/>
    </location>
</feature>
<feature type="compositionally biased region" description="Basic and acidic residues" evidence="1">
    <location>
        <begin position="597"/>
        <end position="618"/>
    </location>
</feature>
<protein>
    <submittedName>
        <fullName evidence="3">Uncharacterized protein</fullName>
    </submittedName>
</protein>
<comment type="caution">
    <text evidence="3">The sequence shown here is derived from an EMBL/GenBank/DDBJ whole genome shotgun (WGS) entry which is preliminary data.</text>
</comment>
<reference evidence="3" key="1">
    <citation type="submission" date="2016-10" db="EMBL/GenBank/DDBJ databases">
        <authorList>
            <person name="Benchimol M."/>
            <person name="Almeida L.G."/>
            <person name="Vasconcelos A.T."/>
            <person name="Perreira-Neves A."/>
            <person name="Rosa I.A."/>
            <person name="Tasca T."/>
            <person name="Bogo M.R."/>
            <person name="de Souza W."/>
        </authorList>
    </citation>
    <scope>NUCLEOTIDE SEQUENCE [LARGE SCALE GENOMIC DNA]</scope>
    <source>
        <strain evidence="3">K</strain>
    </source>
</reference>